<dbReference type="InterPro" id="IPR036390">
    <property type="entry name" value="WH_DNA-bd_sf"/>
</dbReference>
<dbReference type="Pfam" id="PF01047">
    <property type="entry name" value="MarR"/>
    <property type="match status" value="1"/>
</dbReference>
<dbReference type="InterPro" id="IPR039422">
    <property type="entry name" value="MarR/SlyA-like"/>
</dbReference>
<dbReference type="SUPFAM" id="SSF46785">
    <property type="entry name" value="Winged helix' DNA-binding domain"/>
    <property type="match status" value="1"/>
</dbReference>
<dbReference type="InterPro" id="IPR036388">
    <property type="entry name" value="WH-like_DNA-bd_sf"/>
</dbReference>
<sequence>MEKTRVQNFEKIIRDICFKVKVEGRKIIKNSDISPAQFDLLQILYFRGPKRVTDISLILGITKSTTTGLINRLEASGYLEKVKDKRDKRVTTITITEKGKNVIDEVIKARVEFMQKVLDKMKKPEEVMDRLECLDKMINEVRENEKE</sequence>
<dbReference type="PANTHER" id="PTHR33164:SF102">
    <property type="entry name" value="TRANSCRIPTIONAL REGULATORY PROTEIN"/>
    <property type="match status" value="1"/>
</dbReference>
<reference evidence="3" key="2">
    <citation type="submission" date="2012-01" db="EMBL/GenBank/DDBJ databases">
        <title>Complete sequence of chromosome of Marinitoga piezophila KA3.</title>
        <authorList>
            <person name="Lucas S."/>
            <person name="Han J."/>
            <person name="Lapidus A."/>
            <person name="Cheng J.-F."/>
            <person name="Goodwin L."/>
            <person name="Pitluck S."/>
            <person name="Peters L."/>
            <person name="Mikhailova N."/>
            <person name="Teshima H."/>
            <person name="Detter J.C."/>
            <person name="Han C."/>
            <person name="Tapia R."/>
            <person name="Land M."/>
            <person name="Hauser L."/>
            <person name="Kyrpides N."/>
            <person name="Ivanova N."/>
            <person name="Pagani I."/>
            <person name="Jebbar M."/>
            <person name="Vannier P."/>
            <person name="Oger P."/>
            <person name="Cario A."/>
            <person name="Bartlett D."/>
            <person name="Noll K.M."/>
            <person name="Woyke T."/>
        </authorList>
    </citation>
    <scope>NUCLEOTIDE SEQUENCE [LARGE SCALE GENOMIC DNA]</scope>
    <source>
        <strain evidence="3">DSM 14283 / JCM 11233 / KA3</strain>
    </source>
</reference>
<dbReference type="OrthoDB" id="9790052at2"/>
<dbReference type="InterPro" id="IPR000835">
    <property type="entry name" value="HTH_MarR-typ"/>
</dbReference>
<dbReference type="Proteomes" id="UP000007161">
    <property type="component" value="Chromosome"/>
</dbReference>
<protein>
    <submittedName>
        <fullName evidence="2">Transcriptional regulator</fullName>
    </submittedName>
</protein>
<accession>H2J366</accession>
<dbReference type="PRINTS" id="PR00598">
    <property type="entry name" value="HTHMARR"/>
</dbReference>
<gene>
    <name evidence="2" type="ordered locus">Marpi_0127</name>
</gene>
<dbReference type="Gene3D" id="1.10.10.10">
    <property type="entry name" value="Winged helix-like DNA-binding domain superfamily/Winged helix DNA-binding domain"/>
    <property type="match status" value="1"/>
</dbReference>
<dbReference type="PROSITE" id="PS50995">
    <property type="entry name" value="HTH_MARR_2"/>
    <property type="match status" value="1"/>
</dbReference>
<dbReference type="AlphaFoldDB" id="H2J366"/>
<dbReference type="GO" id="GO:0003700">
    <property type="term" value="F:DNA-binding transcription factor activity"/>
    <property type="evidence" value="ECO:0007669"/>
    <property type="project" value="InterPro"/>
</dbReference>
<proteinExistence type="predicted"/>
<dbReference type="EMBL" id="CP003257">
    <property type="protein sequence ID" value="AEX84584.1"/>
    <property type="molecule type" value="Genomic_DNA"/>
</dbReference>
<dbReference type="RefSeq" id="WP_014295656.1">
    <property type="nucleotide sequence ID" value="NC_016751.1"/>
</dbReference>
<dbReference type="HOGENOM" id="CLU_083287_27_8_0"/>
<evidence type="ECO:0000313" key="3">
    <source>
        <dbReference type="Proteomes" id="UP000007161"/>
    </source>
</evidence>
<organism evidence="2 3">
    <name type="scientific">Marinitoga piezophila (strain DSM 14283 / JCM 11233 / KA3)</name>
    <dbReference type="NCBI Taxonomy" id="443254"/>
    <lineage>
        <taxon>Bacteria</taxon>
        <taxon>Thermotogati</taxon>
        <taxon>Thermotogota</taxon>
        <taxon>Thermotogae</taxon>
        <taxon>Petrotogales</taxon>
        <taxon>Petrotogaceae</taxon>
        <taxon>Marinitoga</taxon>
    </lineage>
</organism>
<dbReference type="SMART" id="SM00347">
    <property type="entry name" value="HTH_MARR"/>
    <property type="match status" value="1"/>
</dbReference>
<feature type="domain" description="HTH marR-type" evidence="1">
    <location>
        <begin position="1"/>
        <end position="139"/>
    </location>
</feature>
<dbReference type="STRING" id="443254.Marpi_0127"/>
<reference evidence="2 3" key="1">
    <citation type="journal article" date="2012" name="J. Bacteriol.">
        <title>Complete Genome Sequence of the Thermophilic, Piezophilic, Heterotrophic Bacterium Marinitoga piezophila KA3.</title>
        <authorList>
            <person name="Lucas S."/>
            <person name="Han J."/>
            <person name="Lapidus A."/>
            <person name="Cheng J.F."/>
            <person name="Goodwin L.A."/>
            <person name="Pitluck S."/>
            <person name="Peters L."/>
            <person name="Mikhailova N."/>
            <person name="Teshima H."/>
            <person name="Detter J.C."/>
            <person name="Han C."/>
            <person name="Tapia R."/>
            <person name="Land M."/>
            <person name="Hauser L."/>
            <person name="Kyrpides N.C."/>
            <person name="Ivanova N."/>
            <person name="Pagani I."/>
            <person name="Vannier P."/>
            <person name="Oger P."/>
            <person name="Bartlett D.H."/>
            <person name="Noll K.M."/>
            <person name="Woyke T."/>
            <person name="Jebbar M."/>
        </authorList>
    </citation>
    <scope>NUCLEOTIDE SEQUENCE [LARGE SCALE GENOMIC DNA]</scope>
    <source>
        <strain evidence="3">DSM 14283 / JCM 11233 / KA3</strain>
    </source>
</reference>
<dbReference type="PANTHER" id="PTHR33164">
    <property type="entry name" value="TRANSCRIPTIONAL REGULATOR, MARR FAMILY"/>
    <property type="match status" value="1"/>
</dbReference>
<dbReference type="eggNOG" id="COG1846">
    <property type="taxonomic scope" value="Bacteria"/>
</dbReference>
<dbReference type="InterPro" id="IPR011991">
    <property type="entry name" value="ArsR-like_HTH"/>
</dbReference>
<evidence type="ECO:0000259" key="1">
    <source>
        <dbReference type="PROSITE" id="PS50995"/>
    </source>
</evidence>
<dbReference type="CDD" id="cd00090">
    <property type="entry name" value="HTH_ARSR"/>
    <property type="match status" value="1"/>
</dbReference>
<name>H2J366_MARPK</name>
<keyword evidence="3" id="KW-1185">Reference proteome</keyword>
<dbReference type="KEGG" id="mpz:Marpi_0127"/>
<dbReference type="GO" id="GO:0006950">
    <property type="term" value="P:response to stress"/>
    <property type="evidence" value="ECO:0007669"/>
    <property type="project" value="TreeGrafter"/>
</dbReference>
<evidence type="ECO:0000313" key="2">
    <source>
        <dbReference type="EMBL" id="AEX84584.1"/>
    </source>
</evidence>